<dbReference type="Gene3D" id="3.40.630.30">
    <property type="match status" value="1"/>
</dbReference>
<accession>A0AA88L838</accession>
<dbReference type="EMBL" id="JAVRJZ010000005">
    <property type="protein sequence ID" value="KAK2721933.1"/>
    <property type="molecule type" value="Genomic_DNA"/>
</dbReference>
<comment type="catalytic activity">
    <reaction evidence="10">
        <text>N-terminal L-seryl-[histone H2A] + acetyl-CoA = N-terminal N(alpha)-acetyl-L-seryl-[histone H2A] + CoA + H(+)</text>
        <dbReference type="Rhea" id="RHEA:50600"/>
        <dbReference type="Rhea" id="RHEA-COMP:12742"/>
        <dbReference type="Rhea" id="RHEA-COMP:12744"/>
        <dbReference type="ChEBI" id="CHEBI:15378"/>
        <dbReference type="ChEBI" id="CHEBI:57287"/>
        <dbReference type="ChEBI" id="CHEBI:57288"/>
        <dbReference type="ChEBI" id="CHEBI:64738"/>
        <dbReference type="ChEBI" id="CHEBI:83690"/>
        <dbReference type="EC" id="2.3.1.257"/>
    </reaction>
</comment>
<dbReference type="Pfam" id="PF00583">
    <property type="entry name" value="Acetyltransf_1"/>
    <property type="match status" value="1"/>
</dbReference>
<dbReference type="GO" id="GO:0043998">
    <property type="term" value="F:histone H2A acetyltransferase activity"/>
    <property type="evidence" value="ECO:0007669"/>
    <property type="project" value="InterPro"/>
</dbReference>
<dbReference type="PROSITE" id="PS51186">
    <property type="entry name" value="GNAT"/>
    <property type="match status" value="1"/>
</dbReference>
<dbReference type="EC" id="2.3.1.257" evidence="4"/>
<dbReference type="AlphaFoldDB" id="A0AA88L838"/>
<dbReference type="PANTHER" id="PTHR20531:SF1">
    <property type="entry name" value="N-ALPHA-ACETYLTRANSFERASE 40"/>
    <property type="match status" value="1"/>
</dbReference>
<dbReference type="GO" id="GO:1990189">
    <property type="term" value="F:protein N-terminal-serine acetyltransferase activity"/>
    <property type="evidence" value="ECO:0007669"/>
    <property type="project" value="UniProtKB-EC"/>
</dbReference>
<gene>
    <name evidence="13" type="ORF">QYM36_002487</name>
</gene>
<dbReference type="SUPFAM" id="SSF55729">
    <property type="entry name" value="Acyl-CoA N-acyltransferases (Nat)"/>
    <property type="match status" value="1"/>
</dbReference>
<sequence>MNGKARISPGKLTKQTQVEIAKKIINPISLLSQVFDFNQFQKLGCQVSYQEAEKLSPERQIWVVDLLKDNLYDLYSLSQWGWNESSKRKELLHKDSRFFIVTTDVGMDIAYCHFRFDMDYGRSVIYLYEIQVNSNSRAKGIGSALLCLIETLGKKAKMELLVLTCFKANLIARRFFEKHGLNMDKTNPPDAEEKDYVILSKRLQLKS</sequence>
<evidence type="ECO:0000256" key="3">
    <source>
        <dbReference type="ARBA" id="ARBA00008870"/>
    </source>
</evidence>
<keyword evidence="6" id="KW-0963">Cytoplasm</keyword>
<dbReference type="PANTHER" id="PTHR20531">
    <property type="entry name" value="N-ALPHA-ACETYLTRANSFERASE 40"/>
    <property type="match status" value="1"/>
</dbReference>
<evidence type="ECO:0000256" key="7">
    <source>
        <dbReference type="ARBA" id="ARBA00022679"/>
    </source>
</evidence>
<evidence type="ECO:0000256" key="10">
    <source>
        <dbReference type="ARBA" id="ARBA00047821"/>
    </source>
</evidence>
<dbReference type="InterPro" id="IPR000182">
    <property type="entry name" value="GNAT_dom"/>
</dbReference>
<comment type="catalytic activity">
    <reaction evidence="11">
        <text>N-terminal L-seryl-[histone H4] + acetyl-CoA = N-terminal N(alpha)-acetyl-L-seryl-[histone H4] + CoA + H(+)</text>
        <dbReference type="Rhea" id="RHEA:50596"/>
        <dbReference type="Rhea" id="RHEA-COMP:12740"/>
        <dbReference type="Rhea" id="RHEA-COMP:12743"/>
        <dbReference type="ChEBI" id="CHEBI:15378"/>
        <dbReference type="ChEBI" id="CHEBI:57287"/>
        <dbReference type="ChEBI" id="CHEBI:57288"/>
        <dbReference type="ChEBI" id="CHEBI:64738"/>
        <dbReference type="ChEBI" id="CHEBI:83690"/>
        <dbReference type="EC" id="2.3.1.257"/>
    </reaction>
</comment>
<dbReference type="CDD" id="cd04301">
    <property type="entry name" value="NAT_SF"/>
    <property type="match status" value="1"/>
</dbReference>
<evidence type="ECO:0000256" key="8">
    <source>
        <dbReference type="ARBA" id="ARBA00023242"/>
    </source>
</evidence>
<evidence type="ECO:0000256" key="6">
    <source>
        <dbReference type="ARBA" id="ARBA00022490"/>
    </source>
</evidence>
<evidence type="ECO:0000313" key="14">
    <source>
        <dbReference type="Proteomes" id="UP001187531"/>
    </source>
</evidence>
<comment type="caution">
    <text evidence="13">The sequence shown here is derived from an EMBL/GenBank/DDBJ whole genome shotgun (WGS) entry which is preliminary data.</text>
</comment>
<organism evidence="13 14">
    <name type="scientific">Artemia franciscana</name>
    <name type="common">Brine shrimp</name>
    <name type="synonym">Artemia sanfranciscana</name>
    <dbReference type="NCBI Taxonomy" id="6661"/>
    <lineage>
        <taxon>Eukaryota</taxon>
        <taxon>Metazoa</taxon>
        <taxon>Ecdysozoa</taxon>
        <taxon>Arthropoda</taxon>
        <taxon>Crustacea</taxon>
        <taxon>Branchiopoda</taxon>
        <taxon>Anostraca</taxon>
        <taxon>Artemiidae</taxon>
        <taxon>Artemia</taxon>
    </lineage>
</organism>
<evidence type="ECO:0000313" key="13">
    <source>
        <dbReference type="EMBL" id="KAK2721933.1"/>
    </source>
</evidence>
<keyword evidence="14" id="KW-1185">Reference proteome</keyword>
<evidence type="ECO:0000256" key="9">
    <source>
        <dbReference type="ARBA" id="ARBA00023315"/>
    </source>
</evidence>
<evidence type="ECO:0000256" key="4">
    <source>
        <dbReference type="ARBA" id="ARBA00012950"/>
    </source>
</evidence>
<evidence type="ECO:0000256" key="5">
    <source>
        <dbReference type="ARBA" id="ARBA00015043"/>
    </source>
</evidence>
<keyword evidence="8" id="KW-0539">Nucleus</keyword>
<protein>
    <recommendedName>
        <fullName evidence="5">N-alpha-acetyltransferase 40</fullName>
        <ecNumber evidence="4">2.3.1.257</ecNumber>
    </recommendedName>
</protein>
<dbReference type="Proteomes" id="UP001187531">
    <property type="component" value="Unassembled WGS sequence"/>
</dbReference>
<evidence type="ECO:0000259" key="12">
    <source>
        <dbReference type="PROSITE" id="PS51186"/>
    </source>
</evidence>
<evidence type="ECO:0000256" key="2">
    <source>
        <dbReference type="ARBA" id="ARBA00004496"/>
    </source>
</evidence>
<keyword evidence="9" id="KW-0012">Acyltransferase</keyword>
<keyword evidence="7" id="KW-0808">Transferase</keyword>
<dbReference type="GO" id="GO:0010485">
    <property type="term" value="F:histone H4 acetyltransferase activity"/>
    <property type="evidence" value="ECO:0007669"/>
    <property type="project" value="InterPro"/>
</dbReference>
<proteinExistence type="inferred from homology"/>
<evidence type="ECO:0000256" key="11">
    <source>
        <dbReference type="ARBA" id="ARBA00049524"/>
    </source>
</evidence>
<comment type="subcellular location">
    <subcellularLocation>
        <location evidence="2">Cytoplasm</location>
    </subcellularLocation>
    <subcellularLocation>
        <location evidence="1">Nucleus</location>
    </subcellularLocation>
</comment>
<dbReference type="InterPro" id="IPR016181">
    <property type="entry name" value="Acyl_CoA_acyltransferase"/>
</dbReference>
<comment type="similarity">
    <text evidence="3">Belongs to the acetyltransferase family. NAA40 subfamily.</text>
</comment>
<dbReference type="GO" id="GO:0005634">
    <property type="term" value="C:nucleus"/>
    <property type="evidence" value="ECO:0007669"/>
    <property type="project" value="UniProtKB-SubCell"/>
</dbReference>
<feature type="domain" description="N-acetyltransferase" evidence="12">
    <location>
        <begin position="61"/>
        <end position="204"/>
    </location>
</feature>
<reference evidence="13" key="1">
    <citation type="submission" date="2023-07" db="EMBL/GenBank/DDBJ databases">
        <title>Chromosome-level genome assembly of Artemia franciscana.</title>
        <authorList>
            <person name="Jo E."/>
        </authorList>
    </citation>
    <scope>NUCLEOTIDE SEQUENCE</scope>
    <source>
        <tissue evidence="13">Whole body</tissue>
    </source>
</reference>
<dbReference type="GO" id="GO:0005737">
    <property type="term" value="C:cytoplasm"/>
    <property type="evidence" value="ECO:0007669"/>
    <property type="project" value="UniProtKB-SubCell"/>
</dbReference>
<dbReference type="InterPro" id="IPR039949">
    <property type="entry name" value="NAA40"/>
</dbReference>
<name>A0AA88L838_ARTSF</name>
<evidence type="ECO:0000256" key="1">
    <source>
        <dbReference type="ARBA" id="ARBA00004123"/>
    </source>
</evidence>